<accession>A0ABN9U180</accession>
<feature type="non-terminal residue" evidence="2">
    <location>
        <position position="243"/>
    </location>
</feature>
<name>A0ABN9U180_9DINO</name>
<feature type="region of interest" description="Disordered" evidence="1">
    <location>
        <begin position="217"/>
        <end position="243"/>
    </location>
</feature>
<gene>
    <name evidence="2" type="ORF">PCOR1329_LOCUS44286</name>
</gene>
<protein>
    <recommendedName>
        <fullName evidence="4">SWIM-type domain-containing protein</fullName>
    </recommendedName>
</protein>
<comment type="caution">
    <text evidence="2">The sequence shown here is derived from an EMBL/GenBank/DDBJ whole genome shotgun (WGS) entry which is preliminary data.</text>
</comment>
<reference evidence="2" key="1">
    <citation type="submission" date="2023-10" db="EMBL/GenBank/DDBJ databases">
        <authorList>
            <person name="Chen Y."/>
            <person name="Shah S."/>
            <person name="Dougan E. K."/>
            <person name="Thang M."/>
            <person name="Chan C."/>
        </authorList>
    </citation>
    <scope>NUCLEOTIDE SEQUENCE [LARGE SCALE GENOMIC DNA]</scope>
</reference>
<dbReference type="EMBL" id="CAUYUJ010015320">
    <property type="protein sequence ID" value="CAK0852534.1"/>
    <property type="molecule type" value="Genomic_DNA"/>
</dbReference>
<keyword evidence="3" id="KW-1185">Reference proteome</keyword>
<dbReference type="Proteomes" id="UP001189429">
    <property type="component" value="Unassembled WGS sequence"/>
</dbReference>
<evidence type="ECO:0000313" key="2">
    <source>
        <dbReference type="EMBL" id="CAK0852534.1"/>
    </source>
</evidence>
<evidence type="ECO:0000256" key="1">
    <source>
        <dbReference type="SAM" id="MobiDB-lite"/>
    </source>
</evidence>
<evidence type="ECO:0000313" key="3">
    <source>
        <dbReference type="Proteomes" id="UP001189429"/>
    </source>
</evidence>
<evidence type="ECO:0008006" key="4">
    <source>
        <dbReference type="Google" id="ProtNLM"/>
    </source>
</evidence>
<sequence>MARAPRGGGADLWQRRARAGRGGRVQTWRASLLKGVAAAATWRSPAGPAPTLAPLRQRGEHEREGHALAADGLCPRVLQGVTDTASAFGVTWAAAAMPTAQDFLQYVRTTGWHDICVFATSSEELCLCSCRTGQSCWPTLRHAIGVLASGTFLQQPAAPPQQGHQLQPSVVQRAVSDGATLMHAPWQAEGALGAGRPGAASLPAAAAAHTTAASAHSTPAVSSGASPAAAAAGVPASPVNVAA</sequence>
<proteinExistence type="predicted"/>
<organism evidence="2 3">
    <name type="scientific">Prorocentrum cordatum</name>
    <dbReference type="NCBI Taxonomy" id="2364126"/>
    <lineage>
        <taxon>Eukaryota</taxon>
        <taxon>Sar</taxon>
        <taxon>Alveolata</taxon>
        <taxon>Dinophyceae</taxon>
        <taxon>Prorocentrales</taxon>
        <taxon>Prorocentraceae</taxon>
        <taxon>Prorocentrum</taxon>
    </lineage>
</organism>